<dbReference type="InterPro" id="IPR018056">
    <property type="entry name" value="Kringle_CS"/>
</dbReference>
<dbReference type="Proteomes" id="UP000694865">
    <property type="component" value="Unplaced"/>
</dbReference>
<evidence type="ECO:0000256" key="1">
    <source>
        <dbReference type="ARBA" id="ARBA00022572"/>
    </source>
</evidence>
<keyword evidence="6" id="KW-1185">Reference proteome</keyword>
<dbReference type="PANTHER" id="PTHR24261">
    <property type="entry name" value="PLASMINOGEN-RELATED"/>
    <property type="match status" value="1"/>
</dbReference>
<dbReference type="RefSeq" id="XP_006824031.1">
    <property type="nucleotide sequence ID" value="XM_006823968.1"/>
</dbReference>
<accession>A0ABM0MVJ0</accession>
<feature type="disulfide bond" evidence="3">
    <location>
        <begin position="72"/>
        <end position="111"/>
    </location>
</feature>
<evidence type="ECO:0000256" key="4">
    <source>
        <dbReference type="SAM" id="Phobius"/>
    </source>
</evidence>
<dbReference type="Gene3D" id="2.40.20.10">
    <property type="entry name" value="Plasminogen Kringle 4"/>
    <property type="match status" value="2"/>
</dbReference>
<dbReference type="InterPro" id="IPR013806">
    <property type="entry name" value="Kringle-like"/>
</dbReference>
<dbReference type="Pfam" id="PF00051">
    <property type="entry name" value="Kringle"/>
    <property type="match status" value="1"/>
</dbReference>
<proteinExistence type="predicted"/>
<keyword evidence="2 3" id="KW-1015">Disulfide bond</keyword>
<comment type="caution">
    <text evidence="3">Lacks conserved residue(s) required for the propagation of feature annotation.</text>
</comment>
<keyword evidence="4" id="KW-0472">Membrane</keyword>
<dbReference type="InterPro" id="IPR000001">
    <property type="entry name" value="Kringle"/>
</dbReference>
<dbReference type="PRINTS" id="PR00018">
    <property type="entry name" value="KRINGLE"/>
</dbReference>
<name>A0ABM0MVJ0_SACKO</name>
<feature type="disulfide bond" evidence="3">
    <location>
        <begin position="100"/>
        <end position="123"/>
    </location>
</feature>
<dbReference type="SMART" id="SM00130">
    <property type="entry name" value="KR"/>
    <property type="match status" value="1"/>
</dbReference>
<gene>
    <name evidence="7" type="primary">LOC102803213</name>
</gene>
<reference evidence="7" key="1">
    <citation type="submission" date="2025-08" db="UniProtKB">
        <authorList>
            <consortium name="RefSeq"/>
        </authorList>
    </citation>
    <scope>IDENTIFICATION</scope>
    <source>
        <tissue evidence="7">Testes</tissue>
    </source>
</reference>
<dbReference type="PROSITE" id="PS50070">
    <property type="entry name" value="KRINGLE_2"/>
    <property type="match status" value="1"/>
</dbReference>
<dbReference type="CDD" id="cd00108">
    <property type="entry name" value="KR"/>
    <property type="match status" value="1"/>
</dbReference>
<keyword evidence="4" id="KW-0812">Transmembrane</keyword>
<evidence type="ECO:0000313" key="6">
    <source>
        <dbReference type="Proteomes" id="UP000694865"/>
    </source>
</evidence>
<dbReference type="GeneID" id="102803213"/>
<dbReference type="InterPro" id="IPR050759">
    <property type="entry name" value="Serine_protease_kringle"/>
</dbReference>
<dbReference type="PROSITE" id="PS00021">
    <property type="entry name" value="KRINGLE_1"/>
    <property type="match status" value="1"/>
</dbReference>
<feature type="transmembrane region" description="Helical" evidence="4">
    <location>
        <begin position="12"/>
        <end position="33"/>
    </location>
</feature>
<organism evidence="6 7">
    <name type="scientific">Saccoglossus kowalevskii</name>
    <name type="common">Acorn worm</name>
    <dbReference type="NCBI Taxonomy" id="10224"/>
    <lineage>
        <taxon>Eukaryota</taxon>
        <taxon>Metazoa</taxon>
        <taxon>Hemichordata</taxon>
        <taxon>Enteropneusta</taxon>
        <taxon>Harrimaniidae</taxon>
        <taxon>Saccoglossus</taxon>
    </lineage>
</organism>
<keyword evidence="4" id="KW-1133">Transmembrane helix</keyword>
<dbReference type="InterPro" id="IPR038178">
    <property type="entry name" value="Kringle_sf"/>
</dbReference>
<evidence type="ECO:0000256" key="2">
    <source>
        <dbReference type="ARBA" id="ARBA00023157"/>
    </source>
</evidence>
<protein>
    <submittedName>
        <fullName evidence="7">Plasminogen-like</fullName>
    </submittedName>
</protein>
<evidence type="ECO:0000313" key="7">
    <source>
        <dbReference type="RefSeq" id="XP_006824031.1"/>
    </source>
</evidence>
<feature type="domain" description="Kringle" evidence="5">
    <location>
        <begin position="49"/>
        <end position="132"/>
    </location>
</feature>
<evidence type="ECO:0000259" key="5">
    <source>
        <dbReference type="PROSITE" id="PS50070"/>
    </source>
</evidence>
<dbReference type="PANTHER" id="PTHR24261:SF7">
    <property type="entry name" value="KRINGLE DOMAIN-CONTAINING PROTEIN"/>
    <property type="match status" value="1"/>
</dbReference>
<sequence length="198" mass="22211">MANKKLTPDSFFPAIFFAAFFSIAFVVIIAIIVTQIKPRRHIEETEFTECYEDLKGRDYRGMVNTSANGHDCLNWDELDDKYWVNPVHFPHAGLGDHNYCRNPDDDLAPWCYVDRISIGWDFCEVSDPRENCSVTTVAPTTTIGIFATTGVPELSECFGDADGGDYRGSVNTTVNGYGCQMWTSQSPHIHSVCVVLHN</sequence>
<keyword evidence="1 3" id="KW-0420">Kringle</keyword>
<dbReference type="SUPFAM" id="SSF57440">
    <property type="entry name" value="Kringle-like"/>
    <property type="match status" value="2"/>
</dbReference>
<evidence type="ECO:0000256" key="3">
    <source>
        <dbReference type="PROSITE-ProRule" id="PRU00121"/>
    </source>
</evidence>